<evidence type="ECO:0000256" key="8">
    <source>
        <dbReference type="RuleBase" id="RU004478"/>
    </source>
</evidence>
<proteinExistence type="inferred from homology"/>
<dbReference type="Gene3D" id="2.30.22.10">
    <property type="entry name" value="Head domain of nucleotide exchange factor GrpE"/>
    <property type="match status" value="1"/>
</dbReference>
<reference evidence="12 13" key="1">
    <citation type="submission" date="2019-01" db="EMBL/GenBank/DDBJ databases">
        <authorList>
            <person name="Ferrante I. M."/>
        </authorList>
    </citation>
    <scope>NUCLEOTIDE SEQUENCE [LARGE SCALE GENOMIC DNA]</scope>
    <source>
        <strain evidence="12 13">B856</strain>
    </source>
</reference>
<dbReference type="SUPFAM" id="SSF58014">
    <property type="entry name" value="Coiled-coil domain of nucleotide exchange factor GrpE"/>
    <property type="match status" value="1"/>
</dbReference>
<evidence type="ECO:0000256" key="4">
    <source>
        <dbReference type="ARBA" id="ARBA00022490"/>
    </source>
</evidence>
<dbReference type="GO" id="GO:0006457">
    <property type="term" value="P:protein folding"/>
    <property type="evidence" value="ECO:0007669"/>
    <property type="project" value="InterPro"/>
</dbReference>
<feature type="coiled-coil region" evidence="9">
    <location>
        <begin position="84"/>
        <end position="136"/>
    </location>
</feature>
<dbReference type="GO" id="GO:0000774">
    <property type="term" value="F:adenyl-nucleotide exchange factor activity"/>
    <property type="evidence" value="ECO:0007669"/>
    <property type="project" value="InterPro"/>
</dbReference>
<keyword evidence="13" id="KW-1185">Reference proteome</keyword>
<feature type="region of interest" description="Disordered" evidence="10">
    <location>
        <begin position="49"/>
        <end position="71"/>
    </location>
</feature>
<comment type="subunit">
    <text evidence="3">Homodimer.</text>
</comment>
<feature type="chain" id="PRO_5019110681" description="GrpE protein homolog" evidence="11">
    <location>
        <begin position="23"/>
        <end position="248"/>
    </location>
</feature>
<dbReference type="GO" id="GO:0042803">
    <property type="term" value="F:protein homodimerization activity"/>
    <property type="evidence" value="ECO:0007669"/>
    <property type="project" value="InterPro"/>
</dbReference>
<evidence type="ECO:0000256" key="1">
    <source>
        <dbReference type="ARBA" id="ARBA00004496"/>
    </source>
</evidence>
<dbReference type="InterPro" id="IPR009012">
    <property type="entry name" value="GrpE_head"/>
</dbReference>
<evidence type="ECO:0000256" key="11">
    <source>
        <dbReference type="SAM" id="SignalP"/>
    </source>
</evidence>
<sequence>MLFRSSSALLAVLALSTTDAFGIRTAVRKPSAAVRVSVSSPLSAPVATRLGMAEEETTEETSDGEDAPAADDILSSPAFLKRKVEVLESDIAKTEEDLVAATERKEIAKEEWGPQLEALEREYTNIQQRMTEQNQEGDSDAKVRVVKGILDLLDNFDRASGVIVAETEADQAIEAAYKQAYQDILDKFKEMGVTEVETVGTEFDYELHQAVMQMPGSEYEEGFVCQEFQKGFIMGESLIRPAMVAVAI</sequence>
<keyword evidence="9" id="KW-0175">Coiled coil</keyword>
<keyword evidence="4" id="KW-0963">Cytoplasm</keyword>
<dbReference type="Pfam" id="PF01025">
    <property type="entry name" value="GrpE"/>
    <property type="match status" value="1"/>
</dbReference>
<comment type="function">
    <text evidence="7">Essential component of the PAM complex, a complex required for the translocation of transit peptide-containing proteins from the inner membrane into the mitochondrial matrix in an ATP-dependent manner.</text>
</comment>
<dbReference type="GO" id="GO:0051087">
    <property type="term" value="F:protein-folding chaperone binding"/>
    <property type="evidence" value="ECO:0007669"/>
    <property type="project" value="InterPro"/>
</dbReference>
<dbReference type="PANTHER" id="PTHR21237:SF40">
    <property type="entry name" value="CELL CYCLE AND APOPTOSIS REGULATOR PROTEIN 2"/>
    <property type="match status" value="1"/>
</dbReference>
<dbReference type="Gene3D" id="3.90.20.20">
    <property type="match status" value="1"/>
</dbReference>
<dbReference type="Proteomes" id="UP000291116">
    <property type="component" value="Unassembled WGS sequence"/>
</dbReference>
<comment type="similarity">
    <text evidence="2 8">Belongs to the GrpE family.</text>
</comment>
<evidence type="ECO:0000313" key="13">
    <source>
        <dbReference type="Proteomes" id="UP000291116"/>
    </source>
</evidence>
<evidence type="ECO:0000256" key="2">
    <source>
        <dbReference type="ARBA" id="ARBA00009054"/>
    </source>
</evidence>
<gene>
    <name evidence="12" type="ORF">PSNMU_V1.4_AUG-EV-PASAV3_0120630</name>
</gene>
<dbReference type="CDD" id="cd00446">
    <property type="entry name" value="GrpE"/>
    <property type="match status" value="1"/>
</dbReference>
<evidence type="ECO:0000256" key="5">
    <source>
        <dbReference type="ARBA" id="ARBA00023016"/>
    </source>
</evidence>
<evidence type="ECO:0000256" key="6">
    <source>
        <dbReference type="ARBA" id="ARBA00023186"/>
    </source>
</evidence>
<accession>A0A448ZSA7</accession>
<evidence type="ECO:0000256" key="3">
    <source>
        <dbReference type="ARBA" id="ARBA00011738"/>
    </source>
</evidence>
<evidence type="ECO:0000256" key="9">
    <source>
        <dbReference type="SAM" id="Coils"/>
    </source>
</evidence>
<dbReference type="FunFam" id="2.30.22.10:FF:000001">
    <property type="entry name" value="Protein GrpE"/>
    <property type="match status" value="1"/>
</dbReference>
<dbReference type="GO" id="GO:0005759">
    <property type="term" value="C:mitochondrial matrix"/>
    <property type="evidence" value="ECO:0007669"/>
    <property type="project" value="UniProtKB-SubCell"/>
</dbReference>
<evidence type="ECO:0000313" key="12">
    <source>
        <dbReference type="EMBL" id="VEU44922.1"/>
    </source>
</evidence>
<protein>
    <recommendedName>
        <fullName evidence="7">GrpE protein homolog</fullName>
    </recommendedName>
</protein>
<feature type="compositionally biased region" description="Acidic residues" evidence="10">
    <location>
        <begin position="53"/>
        <end position="69"/>
    </location>
</feature>
<name>A0A448ZSA7_9STRA</name>
<dbReference type="EMBL" id="CAACVS010000676">
    <property type="protein sequence ID" value="VEU44922.1"/>
    <property type="molecule type" value="Genomic_DNA"/>
</dbReference>
<evidence type="ECO:0000256" key="10">
    <source>
        <dbReference type="SAM" id="MobiDB-lite"/>
    </source>
</evidence>
<dbReference type="OrthoDB" id="201635at2759"/>
<comment type="subcellular location">
    <subcellularLocation>
        <location evidence="1">Cytoplasm</location>
    </subcellularLocation>
    <subcellularLocation>
        <location evidence="7">Mitochondrion matrix</location>
    </subcellularLocation>
</comment>
<keyword evidence="6 7" id="KW-0143">Chaperone</keyword>
<dbReference type="SUPFAM" id="SSF51064">
    <property type="entry name" value="Head domain of nucleotide exchange factor GrpE"/>
    <property type="match status" value="1"/>
</dbReference>
<dbReference type="HAMAP" id="MF_01151">
    <property type="entry name" value="GrpE"/>
    <property type="match status" value="1"/>
</dbReference>
<dbReference type="InterPro" id="IPR000740">
    <property type="entry name" value="GrpE"/>
</dbReference>
<keyword evidence="5" id="KW-0346">Stress response</keyword>
<keyword evidence="7" id="KW-0496">Mitochondrion</keyword>
<dbReference type="InterPro" id="IPR013805">
    <property type="entry name" value="GrpE_CC"/>
</dbReference>
<dbReference type="PROSITE" id="PS01071">
    <property type="entry name" value="GRPE"/>
    <property type="match status" value="1"/>
</dbReference>
<keyword evidence="11" id="KW-0732">Signal</keyword>
<dbReference type="PRINTS" id="PR00773">
    <property type="entry name" value="GRPEPROTEIN"/>
</dbReference>
<evidence type="ECO:0000256" key="7">
    <source>
        <dbReference type="RuleBase" id="RU000640"/>
    </source>
</evidence>
<feature type="signal peptide" evidence="11">
    <location>
        <begin position="1"/>
        <end position="22"/>
    </location>
</feature>
<organism evidence="12 13">
    <name type="scientific">Pseudo-nitzschia multistriata</name>
    <dbReference type="NCBI Taxonomy" id="183589"/>
    <lineage>
        <taxon>Eukaryota</taxon>
        <taxon>Sar</taxon>
        <taxon>Stramenopiles</taxon>
        <taxon>Ochrophyta</taxon>
        <taxon>Bacillariophyta</taxon>
        <taxon>Bacillariophyceae</taxon>
        <taxon>Bacillariophycidae</taxon>
        <taxon>Bacillariales</taxon>
        <taxon>Bacillariaceae</taxon>
        <taxon>Pseudo-nitzschia</taxon>
    </lineage>
</organism>
<dbReference type="GO" id="GO:0051082">
    <property type="term" value="F:unfolded protein binding"/>
    <property type="evidence" value="ECO:0007669"/>
    <property type="project" value="TreeGrafter"/>
</dbReference>
<dbReference type="PANTHER" id="PTHR21237">
    <property type="entry name" value="GRPE PROTEIN"/>
    <property type="match status" value="1"/>
</dbReference>
<dbReference type="AlphaFoldDB" id="A0A448ZSA7"/>